<dbReference type="PANTHER" id="PTHR12197">
    <property type="entry name" value="HISTONE-LYSINE N-METHYLTRANSFERASE SMYD"/>
    <property type="match status" value="1"/>
</dbReference>
<dbReference type="PROSITE" id="PS50280">
    <property type="entry name" value="SET"/>
    <property type="match status" value="1"/>
</dbReference>
<dbReference type="SUPFAM" id="SSF82199">
    <property type="entry name" value="SET domain"/>
    <property type="match status" value="1"/>
</dbReference>
<dbReference type="AlphaFoldDB" id="A0A9P6FUM4"/>
<dbReference type="Proteomes" id="UP000780801">
    <property type="component" value="Unassembled WGS sequence"/>
</dbReference>
<dbReference type="PANTHER" id="PTHR12197:SF294">
    <property type="entry name" value="POTENTIAL PROTEIN LYSINE METHYLTRANSFERASE SET6"/>
    <property type="match status" value="1"/>
</dbReference>
<dbReference type="OrthoDB" id="1028014at2759"/>
<gene>
    <name evidence="2" type="ORF">BGW38_001451</name>
</gene>
<dbReference type="Gene3D" id="2.170.270.10">
    <property type="entry name" value="SET domain"/>
    <property type="match status" value="1"/>
</dbReference>
<dbReference type="InterPro" id="IPR046341">
    <property type="entry name" value="SET_dom_sf"/>
</dbReference>
<reference evidence="2" key="1">
    <citation type="journal article" date="2020" name="Fungal Divers.">
        <title>Resolving the Mortierellaceae phylogeny through synthesis of multi-gene phylogenetics and phylogenomics.</title>
        <authorList>
            <person name="Vandepol N."/>
            <person name="Liber J."/>
            <person name="Desiro A."/>
            <person name="Na H."/>
            <person name="Kennedy M."/>
            <person name="Barry K."/>
            <person name="Grigoriev I.V."/>
            <person name="Miller A.N."/>
            <person name="O'Donnell K."/>
            <person name="Stajich J.E."/>
            <person name="Bonito G."/>
        </authorList>
    </citation>
    <scope>NUCLEOTIDE SEQUENCE</scope>
    <source>
        <strain evidence="2">KOD1015</strain>
    </source>
</reference>
<organism evidence="2 3">
    <name type="scientific">Lunasporangiospora selenospora</name>
    <dbReference type="NCBI Taxonomy" id="979761"/>
    <lineage>
        <taxon>Eukaryota</taxon>
        <taxon>Fungi</taxon>
        <taxon>Fungi incertae sedis</taxon>
        <taxon>Mucoromycota</taxon>
        <taxon>Mortierellomycotina</taxon>
        <taxon>Mortierellomycetes</taxon>
        <taxon>Mortierellales</taxon>
        <taxon>Mortierellaceae</taxon>
        <taxon>Lunasporangiospora</taxon>
    </lineage>
</organism>
<keyword evidence="3" id="KW-1185">Reference proteome</keyword>
<accession>A0A9P6FUM4</accession>
<dbReference type="CDD" id="cd20071">
    <property type="entry name" value="SET_SMYD"/>
    <property type="match status" value="1"/>
</dbReference>
<comment type="caution">
    <text evidence="2">The sequence shown here is derived from an EMBL/GenBank/DDBJ whole genome shotgun (WGS) entry which is preliminary data.</text>
</comment>
<dbReference type="InterPro" id="IPR050869">
    <property type="entry name" value="H3K4_H4K5_MeTrfase"/>
</dbReference>
<evidence type="ECO:0000313" key="3">
    <source>
        <dbReference type="Proteomes" id="UP000780801"/>
    </source>
</evidence>
<protein>
    <recommendedName>
        <fullName evidence="1">SET domain-containing protein</fullName>
    </recommendedName>
</protein>
<evidence type="ECO:0000313" key="2">
    <source>
        <dbReference type="EMBL" id="KAF9581506.1"/>
    </source>
</evidence>
<dbReference type="InterPro" id="IPR001214">
    <property type="entry name" value="SET_dom"/>
</dbReference>
<dbReference type="EMBL" id="JAABOA010001458">
    <property type="protein sequence ID" value="KAF9581506.1"/>
    <property type="molecule type" value="Genomic_DNA"/>
</dbReference>
<name>A0A9P6FUM4_9FUNG</name>
<feature type="domain" description="SET" evidence="1">
    <location>
        <begin position="70"/>
        <end position="560"/>
    </location>
</feature>
<sequence length="598" mass="68278">MFIGIDSLSSLLAQTEQQQKQLPHAPNFIPCPLPSPPLSDKDSVVASEPSSSDLLPSTPAPSLFSKPYQFPIQIVPLPNKGRSYVATRRIQPGELVFIAKPLGTTLCDQWLDCGICYYCWRSIPDLSTSVRLPERKQSSKQRIETVMVFCNTTCLKSFQEPVAQRICQVEQRIRRSWNYASATRQSLGYGRKKSKRSPVQETGLEPTKSVQAIREVVRLAGSRKRILELDDQRLDQFLTTFWTALDTHLQEEEILFLKTNQLTEASSSRLDSTAKPRLLERAQALYPFLTKQLFGGPRTGSTDDDQEYELATVTSDDDCEMIRLITEVLLRGQADVGLDTTGDPSIELQPTFADYCAMQSNELVLFRKELAQQEDMLLDESTKIQDQEVDANIPLAEMSVSQESDFYSTWGRVRSLIPDYLHNCLYVYLRIRDAYFLLSLENNHTYLSDQGQDTTNDNDLITQRSPLSIDHFHFRTILFREVANSFGIRDEADELLGFAVFPRACFFNHSCRSNIEKRLNRLGTCHPLQQQKGGMEAPRQMEYWSRQVIEEGEECCISYGDMTPGRAERQERLEEEYFFRCCCPRCVEEANAEKSESA</sequence>
<dbReference type="GO" id="GO:0005634">
    <property type="term" value="C:nucleus"/>
    <property type="evidence" value="ECO:0007669"/>
    <property type="project" value="TreeGrafter"/>
</dbReference>
<evidence type="ECO:0000259" key="1">
    <source>
        <dbReference type="PROSITE" id="PS50280"/>
    </source>
</evidence>
<proteinExistence type="predicted"/>